<feature type="region of interest" description="Disordered" evidence="1">
    <location>
        <begin position="177"/>
        <end position="208"/>
    </location>
</feature>
<dbReference type="InterPro" id="IPR041262">
    <property type="entry name" value="GerD_central"/>
</dbReference>
<evidence type="ECO:0000259" key="2">
    <source>
        <dbReference type="Pfam" id="PF17898"/>
    </source>
</evidence>
<evidence type="ECO:0000256" key="1">
    <source>
        <dbReference type="SAM" id="MobiDB-lite"/>
    </source>
</evidence>
<dbReference type="AlphaFoldDB" id="A0A511V0J6"/>
<evidence type="ECO:0000313" key="4">
    <source>
        <dbReference type="Proteomes" id="UP000321491"/>
    </source>
</evidence>
<comment type="caution">
    <text evidence="3">The sequence shown here is derived from an EMBL/GenBank/DDBJ whole genome shotgun (WGS) entry which is preliminary data.</text>
</comment>
<dbReference type="PROSITE" id="PS51257">
    <property type="entry name" value="PROKAR_LIPOPROTEIN"/>
    <property type="match status" value="1"/>
</dbReference>
<reference evidence="3 4" key="1">
    <citation type="submission" date="2019-07" db="EMBL/GenBank/DDBJ databases">
        <title>Whole genome shotgun sequence of Cerasibacillus quisquiliarum NBRC 102429.</title>
        <authorList>
            <person name="Hosoyama A."/>
            <person name="Uohara A."/>
            <person name="Ohji S."/>
            <person name="Ichikawa N."/>
        </authorList>
    </citation>
    <scope>NUCLEOTIDE SEQUENCE [LARGE SCALE GENOMIC DNA]</scope>
    <source>
        <strain evidence="3 4">NBRC 102429</strain>
    </source>
</reference>
<dbReference type="OrthoDB" id="2375836at2"/>
<gene>
    <name evidence="3" type="ORF">CQU01_26780</name>
</gene>
<accession>A0A511V0J6</accession>
<sequence>MWRSIHLVIFIGVFLFSLIGCGGDQATKELNYDTTKKMVIDILQTEEGKKALSEMMAEDKMKEKLVMDSDIVHKAINQALASEKGKKVWEKLFEDPTFVKSYAESMNDSLKKLMKDLMKDAAFQKQMIELLQNPEMEAQLLKVMRSQKYNEHLEASIQKTFDSPLFQAKIQEILLKAAETQRPSNKNGNDGGGSGSDDGGGNESSNGS</sequence>
<feature type="compositionally biased region" description="Gly residues" evidence="1">
    <location>
        <begin position="189"/>
        <end position="202"/>
    </location>
</feature>
<proteinExistence type="predicted"/>
<keyword evidence="4" id="KW-1185">Reference proteome</keyword>
<dbReference type="Pfam" id="PF17898">
    <property type="entry name" value="GerD"/>
    <property type="match status" value="1"/>
</dbReference>
<dbReference type="RefSeq" id="WP_146938781.1">
    <property type="nucleotide sequence ID" value="NZ_BJXW01000043.1"/>
</dbReference>
<evidence type="ECO:0000313" key="3">
    <source>
        <dbReference type="EMBL" id="GEN32440.1"/>
    </source>
</evidence>
<protein>
    <submittedName>
        <fullName evidence="3">Germination protein GerD</fullName>
    </submittedName>
</protein>
<dbReference type="Proteomes" id="UP000321491">
    <property type="component" value="Unassembled WGS sequence"/>
</dbReference>
<dbReference type="NCBIfam" id="NF040801">
    <property type="entry name" value="spore_GerD"/>
    <property type="match status" value="1"/>
</dbReference>
<name>A0A511V0J6_9BACI</name>
<feature type="domain" description="Spore germination GerD central core" evidence="2">
    <location>
        <begin position="65"/>
        <end position="178"/>
    </location>
</feature>
<organism evidence="3 4">
    <name type="scientific">Cerasibacillus quisquiliarum</name>
    <dbReference type="NCBI Taxonomy" id="227865"/>
    <lineage>
        <taxon>Bacteria</taxon>
        <taxon>Bacillati</taxon>
        <taxon>Bacillota</taxon>
        <taxon>Bacilli</taxon>
        <taxon>Bacillales</taxon>
        <taxon>Bacillaceae</taxon>
        <taxon>Cerasibacillus</taxon>
    </lineage>
</organism>
<dbReference type="EMBL" id="BJXW01000043">
    <property type="protein sequence ID" value="GEN32440.1"/>
    <property type="molecule type" value="Genomic_DNA"/>
</dbReference>